<dbReference type="SUPFAM" id="SSF54106">
    <property type="entry name" value="LysM domain"/>
    <property type="match status" value="4"/>
</dbReference>
<keyword evidence="5" id="KW-1185">Reference proteome</keyword>
<reference evidence="4 5" key="1">
    <citation type="submission" date="2015-01" db="EMBL/GenBank/DDBJ databases">
        <title>Rufibacter sp./DG31D/ whole genome sequencing.</title>
        <authorList>
            <person name="Kim M.K."/>
            <person name="Srinivasan S."/>
            <person name="Lee J.-J."/>
        </authorList>
    </citation>
    <scope>NUCLEOTIDE SEQUENCE [LARGE SCALE GENOMIC DNA]</scope>
    <source>
        <strain evidence="4 5">DG31D</strain>
    </source>
</reference>
<feature type="compositionally biased region" description="Polar residues" evidence="1">
    <location>
        <begin position="512"/>
        <end position="523"/>
    </location>
</feature>
<dbReference type="AlphaFoldDB" id="A0A0H4W7F3"/>
<feature type="domain" description="LysM" evidence="3">
    <location>
        <begin position="328"/>
        <end position="372"/>
    </location>
</feature>
<sequence length="746" mass="80556">MKKSLSLLLLSLLCWVARAQSPVVPNNIYFADMHLEIKESARVEIQKNVDALIKHPAYFQKKVELADAYFPFVEQALKQEGVPTDFKYLVLQESGLVSDAVSTSNAVGFWQFKEGSATELGIKVNSQVDERKHIIESSRGAAKYLVRSNAYYKNWFNSLLSYYQGLTGTKALTKTSDIGAKKMEVTAQTNKYLLTFLAHKVAYENAIGKNPNPTITLQPVKAVAGQTLTEIAMAAQADAAEVERYNKWLLASRVPSDKEYTVMVPQLSGAPRPVIAQASSPVWKSSSTARTSAKPRASVMKPNDSISKIKGFFATLKAKLTGQPQELKSIVAQPGDTKDMLALQGNISTSKFLQVNDMSSYDPIVPGQTYYLQAKNSRTLNPEYHEAQPGETMHSVSQKYGIKLKKLLSKNRMTSKERLEPGRMVWLKETRPESIPVEIRPQLQDEPVSAPREVIAQKPAPAAQPAASKPATASTSSKPAAISVVVEDTTAAPYVRKAIEDVDVAAPVVSSNTQYPSKKTTGATKPAAPLERKAPDEPATAELETSAAVVGATSHVVEKGETLYAISRKYGVSMEDLLAWNNLDGSAPLALGKELVLVGPANQISAVETIGSAPAKAPATSAPANRPAAGVKEHTVVAGETLYAISRKYGVTLQNLQEWNELGTGAISVGQVLQVTAPETTPTVAPAQAPTAKPAAGVVTHKVAPGESMYAISRKYGVTIKEIMEWNNKSDFSVTLGENLIVKPKQ</sequence>
<evidence type="ECO:0000256" key="1">
    <source>
        <dbReference type="SAM" id="MobiDB-lite"/>
    </source>
</evidence>
<dbReference type="CDD" id="cd00118">
    <property type="entry name" value="LysM"/>
    <property type="match status" value="5"/>
</dbReference>
<dbReference type="PANTHER" id="PTHR33734">
    <property type="entry name" value="LYSM DOMAIN-CONTAINING GPI-ANCHORED PROTEIN 2"/>
    <property type="match status" value="1"/>
</dbReference>
<feature type="region of interest" description="Disordered" evidence="1">
    <location>
        <begin position="512"/>
        <end position="540"/>
    </location>
</feature>
<feature type="signal peptide" evidence="2">
    <location>
        <begin position="1"/>
        <end position="19"/>
    </location>
</feature>
<feature type="domain" description="LysM" evidence="3">
    <location>
        <begin position="553"/>
        <end position="597"/>
    </location>
</feature>
<feature type="domain" description="LysM" evidence="3">
    <location>
        <begin position="383"/>
        <end position="427"/>
    </location>
</feature>
<dbReference type="InterPro" id="IPR036779">
    <property type="entry name" value="LysM_dom_sf"/>
</dbReference>
<dbReference type="Pfam" id="PF01464">
    <property type="entry name" value="SLT"/>
    <property type="match status" value="1"/>
</dbReference>
<proteinExistence type="predicted"/>
<dbReference type="KEGG" id="ruf:TH63_13215"/>
<organism evidence="4 5">
    <name type="scientific">Rufibacter radiotolerans</name>
    <dbReference type="NCBI Taxonomy" id="1379910"/>
    <lineage>
        <taxon>Bacteria</taxon>
        <taxon>Pseudomonadati</taxon>
        <taxon>Bacteroidota</taxon>
        <taxon>Cytophagia</taxon>
        <taxon>Cytophagales</taxon>
        <taxon>Hymenobacteraceae</taxon>
        <taxon>Rufibacter</taxon>
    </lineage>
</organism>
<feature type="domain" description="LysM" evidence="3">
    <location>
        <begin position="632"/>
        <end position="675"/>
    </location>
</feature>
<evidence type="ECO:0000313" key="5">
    <source>
        <dbReference type="Proteomes" id="UP000036458"/>
    </source>
</evidence>
<gene>
    <name evidence="4" type="ORF">TH63_13215</name>
</gene>
<name>A0A0H4W7F3_9BACT</name>
<dbReference type="InterPro" id="IPR018392">
    <property type="entry name" value="LysM"/>
</dbReference>
<feature type="region of interest" description="Disordered" evidence="1">
    <location>
        <begin position="458"/>
        <end position="479"/>
    </location>
</feature>
<evidence type="ECO:0000259" key="3">
    <source>
        <dbReference type="PROSITE" id="PS51782"/>
    </source>
</evidence>
<dbReference type="CDD" id="cd16894">
    <property type="entry name" value="MltD-like"/>
    <property type="match status" value="1"/>
</dbReference>
<feature type="chain" id="PRO_5005212565" description="LysM domain-containing protein" evidence="2">
    <location>
        <begin position="20"/>
        <end position="746"/>
    </location>
</feature>
<accession>A0A0H4W7F3</accession>
<dbReference type="Gene3D" id="1.10.530.10">
    <property type="match status" value="1"/>
</dbReference>
<dbReference type="InterPro" id="IPR023346">
    <property type="entry name" value="Lysozyme-like_dom_sf"/>
</dbReference>
<dbReference type="Gene3D" id="3.10.350.10">
    <property type="entry name" value="LysM domain"/>
    <property type="match status" value="4"/>
</dbReference>
<protein>
    <recommendedName>
        <fullName evidence="3">LysM domain-containing protein</fullName>
    </recommendedName>
</protein>
<dbReference type="SUPFAM" id="SSF53955">
    <property type="entry name" value="Lysozyme-like"/>
    <property type="match status" value="1"/>
</dbReference>
<dbReference type="STRING" id="1379910.TH63_13215"/>
<dbReference type="PATRIC" id="fig|1379910.4.peg.2868"/>
<dbReference type="PANTHER" id="PTHR33734:SF22">
    <property type="entry name" value="MEMBRANE-BOUND LYTIC MUREIN TRANSGLYCOSYLASE D"/>
    <property type="match status" value="1"/>
</dbReference>
<feature type="domain" description="LysM" evidence="3">
    <location>
        <begin position="699"/>
        <end position="742"/>
    </location>
</feature>
<keyword evidence="2" id="KW-0732">Signal</keyword>
<evidence type="ECO:0000256" key="2">
    <source>
        <dbReference type="SAM" id="SignalP"/>
    </source>
</evidence>
<dbReference type="RefSeq" id="WP_048921354.1">
    <property type="nucleotide sequence ID" value="NZ_CP010777.1"/>
</dbReference>
<dbReference type="EMBL" id="CP010777">
    <property type="protein sequence ID" value="AKQ46366.1"/>
    <property type="molecule type" value="Genomic_DNA"/>
</dbReference>
<dbReference type="Proteomes" id="UP000036458">
    <property type="component" value="Chromosome"/>
</dbReference>
<dbReference type="PROSITE" id="PS51782">
    <property type="entry name" value="LYSM"/>
    <property type="match status" value="5"/>
</dbReference>
<dbReference type="OrthoDB" id="977752at2"/>
<dbReference type="Pfam" id="PF01476">
    <property type="entry name" value="LysM"/>
    <property type="match status" value="5"/>
</dbReference>
<evidence type="ECO:0000313" key="4">
    <source>
        <dbReference type="EMBL" id="AKQ46366.1"/>
    </source>
</evidence>
<dbReference type="InterPro" id="IPR008258">
    <property type="entry name" value="Transglycosylase_SLT_dom_1"/>
</dbReference>
<dbReference type="SMART" id="SM00257">
    <property type="entry name" value="LysM"/>
    <property type="match status" value="6"/>
</dbReference>